<feature type="compositionally biased region" description="Basic and acidic residues" evidence="1">
    <location>
        <begin position="118"/>
        <end position="133"/>
    </location>
</feature>
<accession>A0A422MNV0</accession>
<dbReference type="AlphaFoldDB" id="A0A422MNV0"/>
<name>A0A422MNV0_TRYRA</name>
<dbReference type="GeneID" id="40334447"/>
<organism evidence="2 3">
    <name type="scientific">Trypanosoma rangeli</name>
    <dbReference type="NCBI Taxonomy" id="5698"/>
    <lineage>
        <taxon>Eukaryota</taxon>
        <taxon>Discoba</taxon>
        <taxon>Euglenozoa</taxon>
        <taxon>Kinetoplastea</taxon>
        <taxon>Metakinetoplastina</taxon>
        <taxon>Trypanosomatida</taxon>
        <taxon>Trypanosomatidae</taxon>
        <taxon>Trypanosoma</taxon>
        <taxon>Herpetosoma</taxon>
    </lineage>
</organism>
<dbReference type="RefSeq" id="XP_029233031.1">
    <property type="nucleotide sequence ID" value="XM_029387129.1"/>
</dbReference>
<feature type="region of interest" description="Disordered" evidence="1">
    <location>
        <begin position="106"/>
        <end position="139"/>
    </location>
</feature>
<proteinExistence type="predicted"/>
<sequence length="149" mass="16466">MRTPRLGVGGLFKGIVLQDGGVAGGDADDRAATNDAHPKAPYEGISVPQLRICHDEVEMLLSNPLRMPCTSLSATAITVRWWRWGSRARMPSFFLTMWASSAVMEPAPHTHPNSHGGTGREENCTSNQKHPETHTQQQRRQKLLEALLE</sequence>
<protein>
    <submittedName>
        <fullName evidence="2">Uncharacterized protein</fullName>
    </submittedName>
</protein>
<dbReference type="EMBL" id="MKGL01001022">
    <property type="protein sequence ID" value="RNE94895.1"/>
    <property type="molecule type" value="Genomic_DNA"/>
</dbReference>
<gene>
    <name evidence="2" type="ORF">TraAM80_10514</name>
</gene>
<keyword evidence="3" id="KW-1185">Reference proteome</keyword>
<evidence type="ECO:0000313" key="3">
    <source>
        <dbReference type="Proteomes" id="UP000283634"/>
    </source>
</evidence>
<evidence type="ECO:0000256" key="1">
    <source>
        <dbReference type="SAM" id="MobiDB-lite"/>
    </source>
</evidence>
<reference evidence="2 3" key="1">
    <citation type="journal article" date="2018" name="BMC Genomics">
        <title>Genomic comparison of Trypanosoma conorhini and Trypanosoma rangeli to Trypanosoma cruzi strains of high and low virulence.</title>
        <authorList>
            <person name="Bradwell K.R."/>
            <person name="Koparde V.N."/>
            <person name="Matveyev A.V."/>
            <person name="Serrano M.G."/>
            <person name="Alves J.M."/>
            <person name="Parikh H."/>
            <person name="Huang B."/>
            <person name="Lee V."/>
            <person name="Espinosa-Alvarez O."/>
            <person name="Ortiz P.A."/>
            <person name="Costa-Martins A.G."/>
            <person name="Teixeira M.M."/>
            <person name="Buck G.A."/>
        </authorList>
    </citation>
    <scope>NUCLEOTIDE SEQUENCE [LARGE SCALE GENOMIC DNA]</scope>
    <source>
        <strain evidence="2 3">AM80</strain>
    </source>
</reference>
<dbReference type="Proteomes" id="UP000283634">
    <property type="component" value="Unassembled WGS sequence"/>
</dbReference>
<comment type="caution">
    <text evidence="2">The sequence shown here is derived from an EMBL/GenBank/DDBJ whole genome shotgun (WGS) entry which is preliminary data.</text>
</comment>
<evidence type="ECO:0000313" key="2">
    <source>
        <dbReference type="EMBL" id="RNE94895.1"/>
    </source>
</evidence>